<evidence type="ECO:0000259" key="1">
    <source>
        <dbReference type="Pfam" id="PF04230"/>
    </source>
</evidence>
<accession>A0A518GFF9</accession>
<dbReference type="AlphaFoldDB" id="A0A518GFF9"/>
<dbReference type="PANTHER" id="PTHR36836:SF1">
    <property type="entry name" value="COLANIC ACID BIOSYNTHESIS PROTEIN WCAK"/>
    <property type="match status" value="1"/>
</dbReference>
<organism evidence="2 3">
    <name type="scientific">Aureliella helgolandensis</name>
    <dbReference type="NCBI Taxonomy" id="2527968"/>
    <lineage>
        <taxon>Bacteria</taxon>
        <taxon>Pseudomonadati</taxon>
        <taxon>Planctomycetota</taxon>
        <taxon>Planctomycetia</taxon>
        <taxon>Pirellulales</taxon>
        <taxon>Pirellulaceae</taxon>
        <taxon>Aureliella</taxon>
    </lineage>
</organism>
<dbReference type="KEGG" id="ahel:Q31a_57170"/>
<dbReference type="EMBL" id="CP036298">
    <property type="protein sequence ID" value="QDV27329.1"/>
    <property type="molecule type" value="Genomic_DNA"/>
</dbReference>
<dbReference type="OrthoDB" id="1814359at2"/>
<protein>
    <submittedName>
        <fullName evidence="2">Colanic acid biosynthesis protein</fullName>
    </submittedName>
</protein>
<evidence type="ECO:0000313" key="3">
    <source>
        <dbReference type="Proteomes" id="UP000318017"/>
    </source>
</evidence>
<name>A0A518GFF9_9BACT</name>
<evidence type="ECO:0000313" key="2">
    <source>
        <dbReference type="EMBL" id="QDV27329.1"/>
    </source>
</evidence>
<dbReference type="Proteomes" id="UP000318017">
    <property type="component" value="Chromosome"/>
</dbReference>
<sequence length="409" mass="45428">MLQLVPETRFVVFDYGLKTRSSTFTLANGTSVEIELRGARGGRRYDRVENLATMYCASRLGSLGKLLNTNVAAIDQCDAVLDVSGGDSFSDIYGSRRFYDIVYPKLIAIQRKIPLFLLPQTYGPFQGLRFRELAARAVRGAEMCWARDQHSFQILQELLGDRFDPANHRCGVDLAFGLEPRPAPEVLSVDLQRMLELNRQERPLVGFNISGLIYNDPVAAAERYGFKADYHAVVRRFLTWLLSDTDANVVLVSHVISPAGHYESDPGACQAMADELQPQFPGRIVLSPSTLDQSQLKWLIGQTDWFCGTRMHATIAALSSGVPTATVSYSDKALGVFESCGQGGAVIDPRVLETEQVLEQLTDAYQNRASARQSLSQHLPKVLGQAREQLDCIVERIRSAAQQRHRCEG</sequence>
<keyword evidence="3" id="KW-1185">Reference proteome</keyword>
<dbReference type="PANTHER" id="PTHR36836">
    <property type="entry name" value="COLANIC ACID BIOSYNTHESIS PROTEIN WCAK"/>
    <property type="match status" value="1"/>
</dbReference>
<dbReference type="InterPro" id="IPR007345">
    <property type="entry name" value="Polysacch_pyruvyl_Trfase"/>
</dbReference>
<proteinExistence type="predicted"/>
<feature type="domain" description="Polysaccharide pyruvyl transferase" evidence="1">
    <location>
        <begin position="46"/>
        <end position="330"/>
    </location>
</feature>
<gene>
    <name evidence="2" type="ORF">Q31a_57170</name>
</gene>
<dbReference type="Pfam" id="PF04230">
    <property type="entry name" value="PS_pyruv_trans"/>
    <property type="match status" value="1"/>
</dbReference>
<reference evidence="2 3" key="1">
    <citation type="submission" date="2019-02" db="EMBL/GenBank/DDBJ databases">
        <title>Deep-cultivation of Planctomycetes and their phenomic and genomic characterization uncovers novel biology.</title>
        <authorList>
            <person name="Wiegand S."/>
            <person name="Jogler M."/>
            <person name="Boedeker C."/>
            <person name="Pinto D."/>
            <person name="Vollmers J."/>
            <person name="Rivas-Marin E."/>
            <person name="Kohn T."/>
            <person name="Peeters S.H."/>
            <person name="Heuer A."/>
            <person name="Rast P."/>
            <person name="Oberbeckmann S."/>
            <person name="Bunk B."/>
            <person name="Jeske O."/>
            <person name="Meyerdierks A."/>
            <person name="Storesund J.E."/>
            <person name="Kallscheuer N."/>
            <person name="Luecker S."/>
            <person name="Lage O.M."/>
            <person name="Pohl T."/>
            <person name="Merkel B.J."/>
            <person name="Hornburger P."/>
            <person name="Mueller R.-W."/>
            <person name="Bruemmer F."/>
            <person name="Labrenz M."/>
            <person name="Spormann A.M."/>
            <person name="Op den Camp H."/>
            <person name="Overmann J."/>
            <person name="Amann R."/>
            <person name="Jetten M.S.M."/>
            <person name="Mascher T."/>
            <person name="Medema M.H."/>
            <person name="Devos D.P."/>
            <person name="Kaster A.-K."/>
            <person name="Ovreas L."/>
            <person name="Rohde M."/>
            <person name="Galperin M.Y."/>
            <person name="Jogler C."/>
        </authorList>
    </citation>
    <scope>NUCLEOTIDE SEQUENCE [LARGE SCALE GENOMIC DNA]</scope>
    <source>
        <strain evidence="2 3">Q31a</strain>
    </source>
</reference>